<reference evidence="3 4" key="1">
    <citation type="submission" date="2021-06" db="EMBL/GenBank/DDBJ databases">
        <title>A haploid diamondback moth (Plutella xylostella L.) genome assembly resolves 31 chromosomes and identifies a diamide resistance mutation.</title>
        <authorList>
            <person name="Ward C.M."/>
            <person name="Perry K.D."/>
            <person name="Baker G."/>
            <person name="Powis K."/>
            <person name="Heckel D.G."/>
            <person name="Baxter S.W."/>
        </authorList>
    </citation>
    <scope>NUCLEOTIDE SEQUENCE [LARGE SCALE GENOMIC DNA]</scope>
    <source>
        <strain evidence="3 4">LV</strain>
        <tissue evidence="3">Single pupa</tissue>
    </source>
</reference>
<feature type="region of interest" description="Disordered" evidence="1">
    <location>
        <begin position="1"/>
        <end position="43"/>
    </location>
</feature>
<organism evidence="3 4">
    <name type="scientific">Plutella xylostella</name>
    <name type="common">Diamondback moth</name>
    <name type="synonym">Plutella maculipennis</name>
    <dbReference type="NCBI Taxonomy" id="51655"/>
    <lineage>
        <taxon>Eukaryota</taxon>
        <taxon>Metazoa</taxon>
        <taxon>Ecdysozoa</taxon>
        <taxon>Arthropoda</taxon>
        <taxon>Hexapoda</taxon>
        <taxon>Insecta</taxon>
        <taxon>Pterygota</taxon>
        <taxon>Neoptera</taxon>
        <taxon>Endopterygota</taxon>
        <taxon>Lepidoptera</taxon>
        <taxon>Glossata</taxon>
        <taxon>Ditrysia</taxon>
        <taxon>Yponomeutoidea</taxon>
        <taxon>Plutellidae</taxon>
        <taxon>Plutella</taxon>
    </lineage>
</organism>
<sequence length="485" mass="53470">MGSHNSHEKAASEPAGPGSGTSTPRRGSARSGSVAGVTAAEPQQTSLVPIEKLGKLLAQRSQKEDGVNGVTENSFTKYVFPAYPELARHFFSHIHQGGKCKNKHMSVSAFRQQCEKVLALLDDAAIIETYVRMFSSGSEEGVSREQLRGLLHASYQLSMDHSPDGPQTCLMINKTLSAVVDACFNKKDSHSVNFVVRWLDEHTHRIIFPLHRYCVHMLSTRHREISTHLESSSSGVELATPVLERGAWGAGAGGALCPSASWLLAAALPPLYSRPHKAPDPQAAGSFSTAWLARLVCAVPSHWVPLYSSHEHGLGANRFLHHTTGYRGATVVLLQAGPLVAVLAAPSEWRETHQYWGSPDCVLLQLYPTFSIIERGGKMLYLNTSIRGYPKGLRAGSDPRAPKLCVNEDFDQLTYLNTPYPLDAIEVWGCGDHSSRETQLEIKKWQVKEAERQRHIKISAADWIEHPDRYLLEMAGRPQYNNSAK</sequence>
<name>A0ABQ7QDJ9_PLUXY</name>
<dbReference type="SMART" id="SM00584">
    <property type="entry name" value="TLDc"/>
    <property type="match status" value="1"/>
</dbReference>
<feature type="compositionally biased region" description="Basic and acidic residues" evidence="1">
    <location>
        <begin position="1"/>
        <end position="11"/>
    </location>
</feature>
<dbReference type="EMBL" id="JAHIBW010000016">
    <property type="protein sequence ID" value="KAG7303287.1"/>
    <property type="molecule type" value="Genomic_DNA"/>
</dbReference>
<keyword evidence="4" id="KW-1185">Reference proteome</keyword>
<dbReference type="InterPro" id="IPR006571">
    <property type="entry name" value="TLDc_dom"/>
</dbReference>
<proteinExistence type="predicted"/>
<evidence type="ECO:0000259" key="2">
    <source>
        <dbReference type="PROSITE" id="PS51886"/>
    </source>
</evidence>
<evidence type="ECO:0000256" key="1">
    <source>
        <dbReference type="SAM" id="MobiDB-lite"/>
    </source>
</evidence>
<gene>
    <name evidence="3" type="ORF">JYU34_011763</name>
</gene>
<accession>A0ABQ7QDJ9</accession>
<dbReference type="Pfam" id="PF07534">
    <property type="entry name" value="TLD"/>
    <property type="match status" value="1"/>
</dbReference>
<dbReference type="PROSITE" id="PS51886">
    <property type="entry name" value="TLDC"/>
    <property type="match status" value="1"/>
</dbReference>
<protein>
    <recommendedName>
        <fullName evidence="2">TLDc domain-containing protein</fullName>
    </recommendedName>
</protein>
<evidence type="ECO:0000313" key="3">
    <source>
        <dbReference type="EMBL" id="KAG7303287.1"/>
    </source>
</evidence>
<evidence type="ECO:0000313" key="4">
    <source>
        <dbReference type="Proteomes" id="UP000823941"/>
    </source>
</evidence>
<dbReference type="Proteomes" id="UP000823941">
    <property type="component" value="Chromosome 16"/>
</dbReference>
<feature type="domain" description="TLDc" evidence="2">
    <location>
        <begin position="277"/>
        <end position="431"/>
    </location>
</feature>
<comment type="caution">
    <text evidence="3">The sequence shown here is derived from an EMBL/GenBank/DDBJ whole genome shotgun (WGS) entry which is preliminary data.</text>
</comment>